<organism evidence="2 3">
    <name type="scientific">Solimonas fluminis</name>
    <dbReference type="NCBI Taxonomy" id="2086571"/>
    <lineage>
        <taxon>Bacteria</taxon>
        <taxon>Pseudomonadati</taxon>
        <taxon>Pseudomonadota</taxon>
        <taxon>Gammaproteobacteria</taxon>
        <taxon>Nevskiales</taxon>
        <taxon>Nevskiaceae</taxon>
        <taxon>Solimonas</taxon>
    </lineage>
</organism>
<accession>A0A2S5TEQ4</accession>
<evidence type="ECO:0000256" key="1">
    <source>
        <dbReference type="SAM" id="MobiDB-lite"/>
    </source>
</evidence>
<feature type="region of interest" description="Disordered" evidence="1">
    <location>
        <begin position="1"/>
        <end position="20"/>
    </location>
</feature>
<gene>
    <name evidence="2" type="ORF">C3942_11710</name>
</gene>
<comment type="caution">
    <text evidence="2">The sequence shown here is derived from an EMBL/GenBank/DDBJ whole genome shotgun (WGS) entry which is preliminary data.</text>
</comment>
<feature type="region of interest" description="Disordered" evidence="1">
    <location>
        <begin position="53"/>
        <end position="105"/>
    </location>
</feature>
<feature type="compositionally biased region" description="Basic and acidic residues" evidence="1">
    <location>
        <begin position="81"/>
        <end position="94"/>
    </location>
</feature>
<name>A0A2S5TEQ4_9GAMM</name>
<keyword evidence="3" id="KW-1185">Reference proteome</keyword>
<reference evidence="2 3" key="1">
    <citation type="submission" date="2018-02" db="EMBL/GenBank/DDBJ databases">
        <title>Genome sequencing of Solimonas sp. HR-BB.</title>
        <authorList>
            <person name="Lee Y."/>
            <person name="Jeon C.O."/>
        </authorList>
    </citation>
    <scope>NUCLEOTIDE SEQUENCE [LARGE SCALE GENOMIC DNA]</scope>
    <source>
        <strain evidence="2 3">HR-BB</strain>
    </source>
</reference>
<proteinExistence type="predicted"/>
<sequence>MSTDTLSPDAPRRQTHWSHTMNTSLRSALAAAAMLFAQGAWSHDPAEHAREAAAAKAGPDCASMKRMDLSEMDPNDPVTKALHERCRGHGKPDGAKPSSTEHGGH</sequence>
<evidence type="ECO:0000313" key="3">
    <source>
        <dbReference type="Proteomes" id="UP000238220"/>
    </source>
</evidence>
<dbReference type="AlphaFoldDB" id="A0A2S5TEQ4"/>
<evidence type="ECO:0000313" key="2">
    <source>
        <dbReference type="EMBL" id="PPE73471.1"/>
    </source>
</evidence>
<dbReference type="EMBL" id="PSNW01000006">
    <property type="protein sequence ID" value="PPE73471.1"/>
    <property type="molecule type" value="Genomic_DNA"/>
</dbReference>
<protein>
    <submittedName>
        <fullName evidence="2">Uncharacterized protein</fullName>
    </submittedName>
</protein>
<dbReference type="Proteomes" id="UP000238220">
    <property type="component" value="Unassembled WGS sequence"/>
</dbReference>